<reference evidence="11" key="1">
    <citation type="submission" date="2025-08" db="UniProtKB">
        <authorList>
            <consortium name="Ensembl"/>
        </authorList>
    </citation>
    <scope>IDENTIFICATION</scope>
</reference>
<keyword evidence="6" id="KW-0804">Transcription</keyword>
<protein>
    <recommendedName>
        <fullName evidence="10">HSF-type DNA-binding domain-containing protein</fullName>
    </recommendedName>
</protein>
<feature type="region of interest" description="Disordered" evidence="9">
    <location>
        <begin position="191"/>
        <end position="326"/>
    </location>
</feature>
<keyword evidence="12" id="KW-1185">Reference proteome</keyword>
<dbReference type="PROSITE" id="PS00434">
    <property type="entry name" value="HSF_DOMAIN"/>
    <property type="match status" value="1"/>
</dbReference>
<dbReference type="PANTHER" id="PTHR10015:SF453">
    <property type="entry name" value="HEAT SHOCK FACTOR 2, GENE 2"/>
    <property type="match status" value="1"/>
</dbReference>
<evidence type="ECO:0000256" key="8">
    <source>
        <dbReference type="RuleBase" id="RU004020"/>
    </source>
</evidence>
<evidence type="ECO:0000256" key="2">
    <source>
        <dbReference type="ARBA" id="ARBA00006403"/>
    </source>
</evidence>
<sequence length="460" mass="53051">MRPSYGVPKFLTKIWDLVEDPRTNDYICWSQDGSSFIVIDEERFAKELLPRYFKHNNMASFVRQLNWYGFHKVLQDETGGLRQDKYCTGKYQHVFFQRGHQELLTMIKRKIPVPRMDDSKAAPDDAHKLLAVLHQLQGRQDAIDTAVEALKRENEALWKEVLQLRQKQYTQQQSFQNASPSRGYDRVETIESNDTLMIDNTGNYNELMPKSEPEDDEEYQNNSQWTVKGKPSRGTKRAFSQEDVENTLEDGSNRVASTSPPQVYETYQQDESDDNSNSSLSESEEINNDDNEEPSHILVQVPGEAEASNRSKMHKKLKSSTERRDAGTEYMLDYSESEDGDEHKTSYITSGHAKRQKNCRSSFFKMEQMLKEMHKENTILTRRVLSLEQRSYEKLSEISTVLSSLASYVMGKERQPKPPNPPLMTEGGKAFSFQLAAKKQPYGMCSKAEAVRPVKKHHES</sequence>
<feature type="compositionally biased region" description="Acidic residues" evidence="9">
    <location>
        <begin position="282"/>
        <end position="292"/>
    </location>
</feature>
<dbReference type="Proteomes" id="UP000694569">
    <property type="component" value="Unplaced"/>
</dbReference>
<dbReference type="GO" id="GO:0005634">
    <property type="term" value="C:nucleus"/>
    <property type="evidence" value="ECO:0007669"/>
    <property type="project" value="UniProtKB-SubCell"/>
</dbReference>
<evidence type="ECO:0000259" key="10">
    <source>
        <dbReference type="PROSITE" id="PS00434"/>
    </source>
</evidence>
<dbReference type="InterPro" id="IPR036388">
    <property type="entry name" value="WH-like_DNA-bd_sf"/>
</dbReference>
<evidence type="ECO:0000256" key="7">
    <source>
        <dbReference type="ARBA" id="ARBA00023242"/>
    </source>
</evidence>
<evidence type="ECO:0000256" key="9">
    <source>
        <dbReference type="SAM" id="MobiDB-lite"/>
    </source>
</evidence>
<dbReference type="Ensembl" id="ENSLLET00000029048.1">
    <property type="protein sequence ID" value="ENSLLEP00000027956.1"/>
    <property type="gene ID" value="ENSLLEG00000017752.1"/>
</dbReference>
<comment type="similarity">
    <text evidence="2 8">Belongs to the HSF family.</text>
</comment>
<name>A0A8C5PUS7_9ANUR</name>
<feature type="compositionally biased region" description="Polar residues" evidence="9">
    <location>
        <begin position="254"/>
        <end position="267"/>
    </location>
</feature>
<evidence type="ECO:0000313" key="12">
    <source>
        <dbReference type="Proteomes" id="UP000694569"/>
    </source>
</evidence>
<dbReference type="PRINTS" id="PR00056">
    <property type="entry name" value="HSFDOMAIN"/>
</dbReference>
<feature type="domain" description="HSF-type DNA-binding" evidence="10">
    <location>
        <begin position="49"/>
        <end position="73"/>
    </location>
</feature>
<dbReference type="GeneTree" id="ENSGT00940000158421"/>
<dbReference type="PANTHER" id="PTHR10015">
    <property type="entry name" value="HEAT SHOCK TRANSCRIPTION FACTOR"/>
    <property type="match status" value="1"/>
</dbReference>
<dbReference type="SMART" id="SM00415">
    <property type="entry name" value="HSF"/>
    <property type="match status" value="1"/>
</dbReference>
<evidence type="ECO:0000256" key="6">
    <source>
        <dbReference type="ARBA" id="ARBA00023163"/>
    </source>
</evidence>
<dbReference type="AlphaFoldDB" id="A0A8C5PUS7"/>
<dbReference type="SUPFAM" id="SSF46785">
    <property type="entry name" value="Winged helix' DNA-binding domain"/>
    <property type="match status" value="1"/>
</dbReference>
<keyword evidence="7" id="KW-0539">Nucleus</keyword>
<evidence type="ECO:0000256" key="3">
    <source>
        <dbReference type="ARBA" id="ARBA00023015"/>
    </source>
</evidence>
<dbReference type="GO" id="GO:0003700">
    <property type="term" value="F:DNA-binding transcription factor activity"/>
    <property type="evidence" value="ECO:0007669"/>
    <property type="project" value="InterPro"/>
</dbReference>
<comment type="subcellular location">
    <subcellularLocation>
        <location evidence="1">Nucleus</location>
    </subcellularLocation>
</comment>
<feature type="compositionally biased region" description="Polar residues" evidence="9">
    <location>
        <begin position="191"/>
        <end position="204"/>
    </location>
</feature>
<accession>A0A8C5PUS7</accession>
<dbReference type="FunFam" id="1.10.10.10:FF:000027">
    <property type="entry name" value="Heat shock transcription factor 1"/>
    <property type="match status" value="1"/>
</dbReference>
<evidence type="ECO:0000256" key="5">
    <source>
        <dbReference type="ARBA" id="ARBA00023125"/>
    </source>
</evidence>
<dbReference type="GO" id="GO:0043565">
    <property type="term" value="F:sequence-specific DNA binding"/>
    <property type="evidence" value="ECO:0007669"/>
    <property type="project" value="InterPro"/>
</dbReference>
<dbReference type="OrthoDB" id="60033at2759"/>
<dbReference type="Pfam" id="PF00447">
    <property type="entry name" value="HSF_DNA-bind"/>
    <property type="match status" value="1"/>
</dbReference>
<dbReference type="Gene3D" id="1.10.10.10">
    <property type="entry name" value="Winged helix-like DNA-binding domain superfamily/Winged helix DNA-binding domain"/>
    <property type="match status" value="1"/>
</dbReference>
<organism evidence="11 12">
    <name type="scientific">Leptobrachium leishanense</name>
    <name type="common">Leishan spiny toad</name>
    <dbReference type="NCBI Taxonomy" id="445787"/>
    <lineage>
        <taxon>Eukaryota</taxon>
        <taxon>Metazoa</taxon>
        <taxon>Chordata</taxon>
        <taxon>Craniata</taxon>
        <taxon>Vertebrata</taxon>
        <taxon>Euteleostomi</taxon>
        <taxon>Amphibia</taxon>
        <taxon>Batrachia</taxon>
        <taxon>Anura</taxon>
        <taxon>Pelobatoidea</taxon>
        <taxon>Megophryidae</taxon>
        <taxon>Leptobrachium</taxon>
    </lineage>
</organism>
<keyword evidence="4" id="KW-0346">Stress response</keyword>
<evidence type="ECO:0000256" key="1">
    <source>
        <dbReference type="ARBA" id="ARBA00004123"/>
    </source>
</evidence>
<evidence type="ECO:0000256" key="4">
    <source>
        <dbReference type="ARBA" id="ARBA00023016"/>
    </source>
</evidence>
<reference evidence="11" key="2">
    <citation type="submission" date="2025-09" db="UniProtKB">
        <authorList>
            <consortium name="Ensembl"/>
        </authorList>
    </citation>
    <scope>IDENTIFICATION</scope>
</reference>
<proteinExistence type="inferred from homology"/>
<evidence type="ECO:0000313" key="11">
    <source>
        <dbReference type="Ensembl" id="ENSLLEP00000027956.1"/>
    </source>
</evidence>
<dbReference type="InterPro" id="IPR000232">
    <property type="entry name" value="HSF_DNA-bd"/>
</dbReference>
<dbReference type="InterPro" id="IPR036390">
    <property type="entry name" value="WH_DNA-bd_sf"/>
</dbReference>
<keyword evidence="5" id="KW-0238">DNA-binding</keyword>
<keyword evidence="3" id="KW-0805">Transcription regulation</keyword>